<evidence type="ECO:0000313" key="2">
    <source>
        <dbReference type="Proteomes" id="UP001637990"/>
    </source>
</evidence>
<evidence type="ECO:0000313" key="1">
    <source>
        <dbReference type="EMBL" id="MFO3707100.1"/>
    </source>
</evidence>
<dbReference type="RefSeq" id="WP_146091896.1">
    <property type="nucleotide sequence ID" value="NZ_JBJGBS010000149.1"/>
</dbReference>
<protein>
    <submittedName>
        <fullName evidence="1">Uncharacterized protein</fullName>
    </submittedName>
</protein>
<dbReference type="EMBL" id="JBJGBS010000149">
    <property type="protein sequence ID" value="MFO3707100.1"/>
    <property type="molecule type" value="Genomic_DNA"/>
</dbReference>
<comment type="caution">
    <text evidence="1">The sequence shown here is derived from an EMBL/GenBank/DDBJ whole genome shotgun (WGS) entry which is preliminary data.</text>
</comment>
<name>A0ABW9MSB1_9XANT</name>
<reference evidence="1 2" key="1">
    <citation type="submission" date="2024-11" db="EMBL/GenBank/DDBJ databases">
        <title>Genome sequencing of Xanthomonas codiaei.</title>
        <authorList>
            <person name="Studholme D.J."/>
        </authorList>
    </citation>
    <scope>NUCLEOTIDE SEQUENCE [LARGE SCALE GENOMIC DNA]</scope>
    <source>
        <strain evidence="1 2">NCPPB 4350</strain>
    </source>
</reference>
<proteinExistence type="predicted"/>
<keyword evidence="2" id="KW-1185">Reference proteome</keyword>
<dbReference type="Proteomes" id="UP001637990">
    <property type="component" value="Unassembled WGS sequence"/>
</dbReference>
<sequence>MPYQPHPHHRSVAYANQKSQWLISILDENNCYNKAVYSGWLANQSYWGLHIQGITPAILGASPSNAKLFIAKFVGTDDNWHGYPVAHWLSPFDKPAITVLQAWNDDGYINRAAKAKIHRGKKWNP</sequence>
<accession>A0ABW9MSB1</accession>
<gene>
    <name evidence="1" type="ORF">ACI6Q5_19500</name>
</gene>
<organism evidence="1 2">
    <name type="scientific">Xanthomonas codiaei</name>
    <dbReference type="NCBI Taxonomy" id="56463"/>
    <lineage>
        <taxon>Bacteria</taxon>
        <taxon>Pseudomonadati</taxon>
        <taxon>Pseudomonadota</taxon>
        <taxon>Gammaproteobacteria</taxon>
        <taxon>Lysobacterales</taxon>
        <taxon>Lysobacteraceae</taxon>
        <taxon>Xanthomonas</taxon>
    </lineage>
</organism>